<protein>
    <submittedName>
        <fullName evidence="1">Uncharacterized protein</fullName>
    </submittedName>
</protein>
<dbReference type="EMBL" id="JX649887">
    <property type="protein sequence ID" value="AGC71961.1"/>
    <property type="molecule type" value="Genomic_DNA"/>
</dbReference>
<reference evidence="1" key="1">
    <citation type="submission" date="2012-09" db="EMBL/GenBank/DDBJ databases">
        <title>Metagenomic Characterization of a Microbial Community in Wastewater Detects High Levels of Antibiotic Resistance.</title>
        <authorList>
            <person name="Abrams M."/>
            <person name="Caldwell A."/>
            <person name="Vandaei E."/>
            <person name="Lee W."/>
            <person name="Perrott J."/>
            <person name="Khan S.Y."/>
            <person name="Ta J."/>
            <person name="Romero D."/>
            <person name="Nguyen V."/>
            <person name="Pourmand N."/>
            <person name="Ouverney C.C."/>
        </authorList>
    </citation>
    <scope>NUCLEOTIDE SEQUENCE</scope>
</reference>
<organism evidence="1">
    <name type="scientific">uncultured bacterium A1Q1_fos_25</name>
    <dbReference type="NCBI Taxonomy" id="1256569"/>
    <lineage>
        <taxon>Bacteria</taxon>
        <taxon>environmental samples</taxon>
    </lineage>
</organism>
<accession>L7VX50</accession>
<dbReference type="AlphaFoldDB" id="L7VX50"/>
<sequence length="106" mass="12404">MFQKQRIYGLDFDHAEHFVWLTPDDGDGRRETDEDAPGAERVGYVDVDRFVTACLTQKAAKDFIERNSHRLRKPFVYAESLHRNDEMIAIRNHLMGDRVLKVEPTK</sequence>
<name>L7VX50_9BACT</name>
<proteinExistence type="predicted"/>
<evidence type="ECO:0000313" key="1">
    <source>
        <dbReference type="EMBL" id="AGC71961.1"/>
    </source>
</evidence>